<comment type="catalytic activity">
    <reaction evidence="2">
        <text>N(6)-D-ribulosyl-L-lysyl-[protein] + ATP = N(6)-(3-O-phospho-D-ribulosyl)-L-lysyl-[protein] + ADP + H(+)</text>
        <dbReference type="Rhea" id="RHEA:48432"/>
        <dbReference type="Rhea" id="RHEA-COMP:12103"/>
        <dbReference type="Rhea" id="RHEA-COMP:12104"/>
        <dbReference type="ChEBI" id="CHEBI:15378"/>
        <dbReference type="ChEBI" id="CHEBI:30616"/>
        <dbReference type="ChEBI" id="CHEBI:90418"/>
        <dbReference type="ChEBI" id="CHEBI:90420"/>
        <dbReference type="ChEBI" id="CHEBI:456216"/>
        <dbReference type="EC" id="2.7.1.172"/>
    </reaction>
    <physiologicalReaction direction="left-to-right" evidence="2">
        <dbReference type="Rhea" id="RHEA:48433"/>
    </physiologicalReaction>
</comment>
<dbReference type="EMBL" id="BEGY01000008">
    <property type="protein sequence ID" value="GAX74613.1"/>
    <property type="molecule type" value="Genomic_DNA"/>
</dbReference>
<gene>
    <name evidence="4" type="ORF">CEUSTIGMA_g2061.t1</name>
</gene>
<dbReference type="Gene3D" id="3.30.200.20">
    <property type="entry name" value="Phosphorylase Kinase, domain 1"/>
    <property type="match status" value="1"/>
</dbReference>
<proteinExistence type="inferred from homology"/>
<dbReference type="PANTHER" id="PTHR12149:SF8">
    <property type="entry name" value="PROTEIN-RIBULOSAMINE 3-KINASE"/>
    <property type="match status" value="1"/>
</dbReference>
<evidence type="ECO:0000313" key="5">
    <source>
        <dbReference type="Proteomes" id="UP000232323"/>
    </source>
</evidence>
<dbReference type="Pfam" id="PF03881">
    <property type="entry name" value="Fructosamin_kin"/>
    <property type="match status" value="1"/>
</dbReference>
<comment type="similarity">
    <text evidence="3">Belongs to the fructosamine kinase family.</text>
</comment>
<dbReference type="PANTHER" id="PTHR12149">
    <property type="entry name" value="FRUCTOSAMINE 3 KINASE-RELATED PROTEIN"/>
    <property type="match status" value="1"/>
</dbReference>
<dbReference type="GO" id="GO:0016301">
    <property type="term" value="F:kinase activity"/>
    <property type="evidence" value="ECO:0007669"/>
    <property type="project" value="UniProtKB-UniRule"/>
</dbReference>
<keyword evidence="5" id="KW-1185">Reference proteome</keyword>
<dbReference type="Gene3D" id="3.90.1200.10">
    <property type="match status" value="1"/>
</dbReference>
<dbReference type="InterPro" id="IPR016477">
    <property type="entry name" value="Fructo-/Ketosamine-3-kinase"/>
</dbReference>
<dbReference type="InterPro" id="IPR011009">
    <property type="entry name" value="Kinase-like_dom_sf"/>
</dbReference>
<evidence type="ECO:0000313" key="4">
    <source>
        <dbReference type="EMBL" id="GAX74613.1"/>
    </source>
</evidence>
<reference evidence="4 5" key="1">
    <citation type="submission" date="2017-08" db="EMBL/GenBank/DDBJ databases">
        <title>Acidophilic green algal genome provides insights into adaptation to an acidic environment.</title>
        <authorList>
            <person name="Hirooka S."/>
            <person name="Hirose Y."/>
            <person name="Kanesaki Y."/>
            <person name="Higuchi S."/>
            <person name="Fujiwara T."/>
            <person name="Onuma R."/>
            <person name="Era A."/>
            <person name="Ohbayashi R."/>
            <person name="Uzuka A."/>
            <person name="Nozaki H."/>
            <person name="Yoshikawa H."/>
            <person name="Miyagishima S.Y."/>
        </authorList>
    </citation>
    <scope>NUCLEOTIDE SEQUENCE [LARGE SCALE GENOMIC DNA]</scope>
    <source>
        <strain evidence="4 5">NIES-2499</strain>
    </source>
</reference>
<keyword evidence="3" id="KW-0418">Kinase</keyword>
<name>A0A250WUU5_9CHLO</name>
<sequence>MYNSNFAHNHHATQLRARHASVMRRGLFKEDRFSLNASPSSEIVTWIEKNVQDAGSVISTQSHGDSSWSSTMLYNTSSGMSFFVKSSGSVDMTMFKGEALGLLALADADAVRVPKVYHYGDLKESRGTFIVMEALKLGGQLNPKQLGHALARMHSAAPKDSHAAQGKFGFPVDNTIGGIPQPNAWMDDWVDFFRDQRLGHQLRLTGDITLQRYGDRLLPHLDHFFEGAQPIRPCILHGDLWSGNMAACIDTGEAVTYDPACYYGHHEAEWGMSWCAGFNETFWQSYREVIPNSDGWEDRRKLYTLYHILNHYNLFGRGYFDQAEGLLKTLVDRHTWRHK</sequence>
<evidence type="ECO:0000256" key="1">
    <source>
        <dbReference type="ARBA" id="ARBA00011961"/>
    </source>
</evidence>
<accession>A0A250WUU5</accession>
<dbReference type="EC" id="2.7.1.172" evidence="1"/>
<dbReference type="SUPFAM" id="SSF56112">
    <property type="entry name" value="Protein kinase-like (PK-like)"/>
    <property type="match status" value="1"/>
</dbReference>
<evidence type="ECO:0000256" key="2">
    <source>
        <dbReference type="ARBA" id="ARBA00048655"/>
    </source>
</evidence>
<dbReference type="Proteomes" id="UP000232323">
    <property type="component" value="Unassembled WGS sequence"/>
</dbReference>
<evidence type="ECO:0000256" key="3">
    <source>
        <dbReference type="PIRNR" id="PIRNR006221"/>
    </source>
</evidence>
<protein>
    <recommendedName>
        <fullName evidence="1">protein-ribulosamine 3-kinase</fullName>
        <ecNumber evidence="1">2.7.1.172</ecNumber>
    </recommendedName>
</protein>
<keyword evidence="3" id="KW-0808">Transferase</keyword>
<dbReference type="GO" id="GO:0102193">
    <property type="term" value="F:protein-ribulosamine 3-kinase activity"/>
    <property type="evidence" value="ECO:0007669"/>
    <property type="project" value="UniProtKB-EC"/>
</dbReference>
<dbReference type="AlphaFoldDB" id="A0A250WUU5"/>
<organism evidence="4 5">
    <name type="scientific">Chlamydomonas eustigma</name>
    <dbReference type="NCBI Taxonomy" id="1157962"/>
    <lineage>
        <taxon>Eukaryota</taxon>
        <taxon>Viridiplantae</taxon>
        <taxon>Chlorophyta</taxon>
        <taxon>core chlorophytes</taxon>
        <taxon>Chlorophyceae</taxon>
        <taxon>CS clade</taxon>
        <taxon>Chlamydomonadales</taxon>
        <taxon>Chlamydomonadaceae</taxon>
        <taxon>Chlamydomonas</taxon>
    </lineage>
</organism>
<comment type="caution">
    <text evidence="4">The sequence shown here is derived from an EMBL/GenBank/DDBJ whole genome shotgun (WGS) entry which is preliminary data.</text>
</comment>
<dbReference type="PIRSF" id="PIRSF006221">
    <property type="entry name" value="Ketosamine-3-kinase"/>
    <property type="match status" value="1"/>
</dbReference>
<dbReference type="OrthoDB" id="5772781at2759"/>